<protein>
    <submittedName>
        <fullName evidence="5">Lrp/AsnC family transcriptional regulator</fullName>
    </submittedName>
</protein>
<dbReference type="InterPro" id="IPR011008">
    <property type="entry name" value="Dimeric_a/b-barrel"/>
</dbReference>
<dbReference type="Pfam" id="PF01037">
    <property type="entry name" value="AsnC_trans_reg"/>
    <property type="match status" value="1"/>
</dbReference>
<keyword evidence="2" id="KW-0238">DNA-binding</keyword>
<evidence type="ECO:0000313" key="5">
    <source>
        <dbReference type="EMBL" id="NKE45643.1"/>
    </source>
</evidence>
<dbReference type="SUPFAM" id="SSF54909">
    <property type="entry name" value="Dimeric alpha+beta barrel"/>
    <property type="match status" value="1"/>
</dbReference>
<accession>A0ABX1F020</accession>
<dbReference type="Pfam" id="PF13404">
    <property type="entry name" value="HTH_AsnC-type"/>
    <property type="match status" value="1"/>
</dbReference>
<dbReference type="InterPro" id="IPR000485">
    <property type="entry name" value="AsnC-type_HTH_dom"/>
</dbReference>
<dbReference type="InterPro" id="IPR036390">
    <property type="entry name" value="WH_DNA-bd_sf"/>
</dbReference>
<dbReference type="Gene3D" id="3.30.70.920">
    <property type="match status" value="1"/>
</dbReference>
<dbReference type="Proteomes" id="UP000765160">
    <property type="component" value="Unassembled WGS sequence"/>
</dbReference>
<dbReference type="Gene3D" id="1.10.10.10">
    <property type="entry name" value="Winged helix-like DNA-binding domain superfamily/Winged helix DNA-binding domain"/>
    <property type="match status" value="1"/>
</dbReference>
<keyword evidence="6" id="KW-1185">Reference proteome</keyword>
<dbReference type="InterPro" id="IPR019888">
    <property type="entry name" value="Tscrpt_reg_AsnC-like"/>
</dbReference>
<evidence type="ECO:0000256" key="2">
    <source>
        <dbReference type="ARBA" id="ARBA00023125"/>
    </source>
</evidence>
<keyword evidence="1" id="KW-0805">Transcription regulation</keyword>
<dbReference type="PANTHER" id="PTHR30154">
    <property type="entry name" value="LEUCINE-RESPONSIVE REGULATORY PROTEIN"/>
    <property type="match status" value="1"/>
</dbReference>
<dbReference type="SUPFAM" id="SSF46785">
    <property type="entry name" value="Winged helix' DNA-binding domain"/>
    <property type="match status" value="1"/>
</dbReference>
<dbReference type="PRINTS" id="PR00033">
    <property type="entry name" value="HTHASNC"/>
</dbReference>
<dbReference type="InterPro" id="IPR019887">
    <property type="entry name" value="Tscrpt_reg_AsnC/Lrp_C"/>
</dbReference>
<evidence type="ECO:0000256" key="1">
    <source>
        <dbReference type="ARBA" id="ARBA00023015"/>
    </source>
</evidence>
<comment type="caution">
    <text evidence="5">The sequence shown here is derived from an EMBL/GenBank/DDBJ whole genome shotgun (WGS) entry which is preliminary data.</text>
</comment>
<dbReference type="SMART" id="SM00344">
    <property type="entry name" value="HTH_ASNC"/>
    <property type="match status" value="1"/>
</dbReference>
<dbReference type="PROSITE" id="PS50956">
    <property type="entry name" value="HTH_ASNC_2"/>
    <property type="match status" value="1"/>
</dbReference>
<gene>
    <name evidence="5" type="ORF">HB662_12710</name>
</gene>
<dbReference type="InterPro" id="IPR019885">
    <property type="entry name" value="Tscrpt_reg_HTH_AsnC-type_CS"/>
</dbReference>
<evidence type="ECO:0000256" key="3">
    <source>
        <dbReference type="ARBA" id="ARBA00023163"/>
    </source>
</evidence>
<reference evidence="5 6" key="1">
    <citation type="submission" date="2020-03" db="EMBL/GenBank/DDBJ databases">
        <title>Roseomonas selenitidurans sp. nov. isolated from soil.</title>
        <authorList>
            <person name="Liu H."/>
        </authorList>
    </citation>
    <scope>NUCLEOTIDE SEQUENCE [LARGE SCALE GENOMIC DNA]</scope>
    <source>
        <strain evidence="5 6">JCM 15073</strain>
    </source>
</reference>
<dbReference type="PANTHER" id="PTHR30154:SF34">
    <property type="entry name" value="TRANSCRIPTIONAL REGULATOR AZLB"/>
    <property type="match status" value="1"/>
</dbReference>
<feature type="domain" description="HTH asnC-type" evidence="4">
    <location>
        <begin position="1"/>
        <end position="63"/>
    </location>
</feature>
<evidence type="ECO:0000313" key="6">
    <source>
        <dbReference type="Proteomes" id="UP000765160"/>
    </source>
</evidence>
<name>A0ABX1F020_9PROT</name>
<organism evidence="5 6">
    <name type="scientific">Falsiroseomonas frigidaquae</name>
    <dbReference type="NCBI Taxonomy" id="487318"/>
    <lineage>
        <taxon>Bacteria</taxon>
        <taxon>Pseudomonadati</taxon>
        <taxon>Pseudomonadota</taxon>
        <taxon>Alphaproteobacteria</taxon>
        <taxon>Acetobacterales</taxon>
        <taxon>Roseomonadaceae</taxon>
        <taxon>Falsiroseomonas</taxon>
    </lineage>
</organism>
<dbReference type="InterPro" id="IPR036388">
    <property type="entry name" value="WH-like_DNA-bd_sf"/>
</dbReference>
<dbReference type="EMBL" id="JAAVTX010000004">
    <property type="protein sequence ID" value="NKE45643.1"/>
    <property type="molecule type" value="Genomic_DNA"/>
</dbReference>
<sequence>MDDIDRAIIRALRADGRMPNAALAATVGLSPSACLRRLRLLETRGIIRGYTVLVDEPSPAGVVTVIVQITLERQTDDHLRRFEDAVRRCAEVRECHLMTGIADYLLRVEARDAADYERIHKEALSRMPGVSRIQSSFAIRTVIRGGG</sequence>
<dbReference type="RefSeq" id="WP_168050151.1">
    <property type="nucleotide sequence ID" value="NZ_JAATJR010000004.1"/>
</dbReference>
<proteinExistence type="predicted"/>
<evidence type="ECO:0000259" key="4">
    <source>
        <dbReference type="PROSITE" id="PS50956"/>
    </source>
</evidence>
<dbReference type="PROSITE" id="PS00519">
    <property type="entry name" value="HTH_ASNC_1"/>
    <property type="match status" value="1"/>
</dbReference>
<keyword evidence="3" id="KW-0804">Transcription</keyword>